<dbReference type="Pfam" id="PF13439">
    <property type="entry name" value="Glyco_transf_4"/>
    <property type="match status" value="1"/>
</dbReference>
<dbReference type="Proteomes" id="UP000184275">
    <property type="component" value="Unassembled WGS sequence"/>
</dbReference>
<keyword evidence="4" id="KW-1185">Reference proteome</keyword>
<sequence>MSRLVIVDYNNFWSPSGGGVRRYHLERMKFYKDKTDALLVFVQNDGRTFTEKVSDSLIIEHTKAFRFPGNWEYRFLWKNADIQVALKKYQPDIVEVGSPYILPKAVSKACKNMAKRPVLTAFWHADFPVTYVRRFFEKWGFKRLAQFGENAAFAYARSSFKDYAVLEASCHEVMERMQRHGFAENRLEWIPLGVDLQTFRPEAADEKLVNEIKVGNPERLTIFFPHRFCDEKGLRLFLDAYPILCEKLGHEPAVLFAGTGPDLPRVQKAAETYKHIRYEGFIQDAAEMARHYASVDLGLALSGWETFGLSILESMACGNALVAASTGAAAEHLKNSGAGVILEERTPQALANAILKISQMGIANLKSKATDYAKKFSWQSCFERQFALYQKIIKDRL</sequence>
<protein>
    <submittedName>
        <fullName evidence="3">Alpha-1,6-mannosyltransferase</fullName>
    </submittedName>
</protein>
<dbReference type="GO" id="GO:0016757">
    <property type="term" value="F:glycosyltransferase activity"/>
    <property type="evidence" value="ECO:0007669"/>
    <property type="project" value="UniProtKB-KW"/>
</dbReference>
<keyword evidence="3" id="KW-0808">Transferase</keyword>
<evidence type="ECO:0000259" key="1">
    <source>
        <dbReference type="Pfam" id="PF00534"/>
    </source>
</evidence>
<feature type="domain" description="Glycosyl transferase family 1" evidence="1">
    <location>
        <begin position="217"/>
        <end position="375"/>
    </location>
</feature>
<organism evidence="3 4">
    <name type="scientific">Fibrobacter intestinalis</name>
    <dbReference type="NCBI Taxonomy" id="28122"/>
    <lineage>
        <taxon>Bacteria</taxon>
        <taxon>Pseudomonadati</taxon>
        <taxon>Fibrobacterota</taxon>
        <taxon>Fibrobacteria</taxon>
        <taxon>Fibrobacterales</taxon>
        <taxon>Fibrobacteraceae</taxon>
        <taxon>Fibrobacter</taxon>
    </lineage>
</organism>
<dbReference type="Pfam" id="PF00534">
    <property type="entry name" value="Glycos_transf_1"/>
    <property type="match status" value="1"/>
</dbReference>
<dbReference type="InterPro" id="IPR028098">
    <property type="entry name" value="Glyco_trans_4-like_N"/>
</dbReference>
<dbReference type="InterPro" id="IPR001296">
    <property type="entry name" value="Glyco_trans_1"/>
</dbReference>
<dbReference type="InterPro" id="IPR050194">
    <property type="entry name" value="Glycosyltransferase_grp1"/>
</dbReference>
<evidence type="ECO:0000313" key="3">
    <source>
        <dbReference type="EMBL" id="SHK17824.1"/>
    </source>
</evidence>
<gene>
    <name evidence="3" type="ORF">SAMN05720469_10241</name>
</gene>
<evidence type="ECO:0000259" key="2">
    <source>
        <dbReference type="Pfam" id="PF13439"/>
    </source>
</evidence>
<dbReference type="PANTHER" id="PTHR45947">
    <property type="entry name" value="SULFOQUINOVOSYL TRANSFERASE SQD2"/>
    <property type="match status" value="1"/>
</dbReference>
<name>A0A1M6QBY6_9BACT</name>
<evidence type="ECO:0000313" key="4">
    <source>
        <dbReference type="Proteomes" id="UP000184275"/>
    </source>
</evidence>
<feature type="domain" description="Glycosyltransferase subfamily 4-like N-terminal" evidence="2">
    <location>
        <begin position="18"/>
        <end position="197"/>
    </location>
</feature>
<dbReference type="AlphaFoldDB" id="A0A1M6QBY6"/>
<dbReference type="RefSeq" id="WP_073302012.1">
    <property type="nucleotide sequence ID" value="NZ_FRAW01000002.1"/>
</dbReference>
<keyword evidence="3" id="KW-0328">Glycosyltransferase</keyword>
<accession>A0A1M6QBY6</accession>
<dbReference type="SUPFAM" id="SSF53756">
    <property type="entry name" value="UDP-Glycosyltransferase/glycogen phosphorylase"/>
    <property type="match status" value="1"/>
</dbReference>
<dbReference type="EMBL" id="FRAW01000002">
    <property type="protein sequence ID" value="SHK17824.1"/>
    <property type="molecule type" value="Genomic_DNA"/>
</dbReference>
<reference evidence="4" key="1">
    <citation type="submission" date="2016-11" db="EMBL/GenBank/DDBJ databases">
        <authorList>
            <person name="Varghese N."/>
            <person name="Submissions S."/>
        </authorList>
    </citation>
    <scope>NUCLEOTIDE SEQUENCE [LARGE SCALE GENOMIC DNA]</scope>
    <source>
        <strain evidence="4">UWOS</strain>
    </source>
</reference>
<dbReference type="Gene3D" id="3.40.50.2000">
    <property type="entry name" value="Glycogen Phosphorylase B"/>
    <property type="match status" value="2"/>
</dbReference>
<dbReference type="PANTHER" id="PTHR45947:SF3">
    <property type="entry name" value="SULFOQUINOVOSYL TRANSFERASE SQD2"/>
    <property type="match status" value="1"/>
</dbReference>
<proteinExistence type="predicted"/>